<evidence type="ECO:0000256" key="1">
    <source>
        <dbReference type="SAM" id="MobiDB-lite"/>
    </source>
</evidence>
<dbReference type="Pfam" id="PF00595">
    <property type="entry name" value="PDZ"/>
    <property type="match status" value="2"/>
</dbReference>
<feature type="region of interest" description="Disordered" evidence="1">
    <location>
        <begin position="1211"/>
        <end position="1244"/>
    </location>
</feature>
<dbReference type="PROSITE" id="PS50106">
    <property type="entry name" value="PDZ"/>
    <property type="match status" value="2"/>
</dbReference>
<feature type="compositionally biased region" description="Low complexity" evidence="1">
    <location>
        <begin position="705"/>
        <end position="736"/>
    </location>
</feature>
<evidence type="ECO:0000259" key="2">
    <source>
        <dbReference type="PROSITE" id="PS50106"/>
    </source>
</evidence>
<feature type="compositionally biased region" description="Low complexity" evidence="1">
    <location>
        <begin position="510"/>
        <end position="532"/>
    </location>
</feature>
<feature type="region of interest" description="Disordered" evidence="1">
    <location>
        <begin position="171"/>
        <end position="193"/>
    </location>
</feature>
<feature type="compositionally biased region" description="Basic and acidic residues" evidence="1">
    <location>
        <begin position="1264"/>
        <end position="1276"/>
    </location>
</feature>
<feature type="compositionally biased region" description="Polar residues" evidence="1">
    <location>
        <begin position="1215"/>
        <end position="1226"/>
    </location>
</feature>
<dbReference type="InterPro" id="IPR001478">
    <property type="entry name" value="PDZ"/>
</dbReference>
<sequence>MDRKRAYISCLYFIRSSEEANFGSSAPDALVPTPRTMDSSTEVLHQYIPPTFSRLPPDGDEFPNSWSDEQSSTKKFESRKVYRSEISLKEVELEGAPPPLPTTGPPVEDSSSPSAEDLNTSTFSAPPLPVSMPPLPPKPTASRQSSIDDKRKLFESSISNKPPVQYRNSISGANMINSQPPTPRAAEPSKRSVKDKIAMFSSRTSSSEDAPDCVAPKPPSGAVMITSSLKKSPLANNPTNSLSRSSDNILQGLTMTTSTISMNESGYKGINTLSKINRSSLDISTLSNGGSHNTNNTVVRKSSVDLVNFNSKPAPFYGGVNGSSEIRSSTLGRGGSNNRYHHENHGMSNGNSDAFATGKVLCERSQSMIDVGGPAPGAHNNFRNSYHTESSIMVNQNGAGSGGRYNNSSTISTIHSGRVNNHTATAANSIMEQRRKCMTKLRGLVIPDVPPSDTVANVSTNNSASVVDLPTIISKDAVILPQVMGSTRHSLNSGTSPKSLITRSESFDGLSSSDDNSSSHVSSASTVLSTTNSAKIRAGQTESLSDLPDWKLTTNALPKYSPAFKRRSLTAYQANSLSSSNKTSILAPQPYKPASQTTTSPVTNNTTPEPKSLESLTSPRSDSSFEFSGSPSGTCDSNSKQTTANNSQPMPLKRNSIEKGQDKYQAQSASPPSSVEESEKEKVKPNNQTKGKYEKGGKLDDSDNDSAVSSSRSSISHGLSPPNSPTPEESSATPDPDVGGESRGDDDEDANKDDGGSGDPSLTDDNSWRILKAQSVEAINRKNVLTSAKFSSGGANANDDSSIGSSNGKNRRSDDEEASYADAETEDTESSCSELEVGKTRRRMIVAGRINLSQRRNSKADTEEEDYEELEEAIPAHLKPVQLHSQQSSVDLGDDLVLPGLTESPLQAIYDMEVKMAYINEVCDALPGSGRSDSSSRYFSRRDSEATVIERPIEAERKLSMDMIDSAAERRARNRSSSGNESDFSSSISQKSNMSSSRSSRDRETKPEVDRWSLLEKKYSRSMTAVNLVAAKATEPVALSATLTPATSVPKIVTGASEIVEKKIEKIIEKTTVDGSPKKITNATIPRGRNDFKSLAEKWQQISGDGKPTSAPPPVGPKPCLSRQNSTSSSSSTATTTTTLKSRYDSEPAPEIIPTSRIIESETIIKDQSPTSRTRPTISPKPSITSSPVKSSTISNVLDAIEADTAWAETRRTNDGPNNKTTTSRLVKSPNPEPVPMNSTKRSVSVNDIRKAFEKAETSVSTYGREDNSQSVKKDATALTLPSTSAHFRVSSFDSTTSEESSATTPAGIYGSVNSLVSSAPRDPYGSITSLASSTSLISPQELQQLIDEANQSLEEAGTPCHEVAVVILHREFVGGSLGITLAGGADYETKEITVHKVISGSIADRDARVHRGDRILSINGKNTKGLTHREALNLLKAPRTEVVLVVSRGRTSSNGFKTIDETTITLDRAVEPLLNGSLSSLLEPDDDTTYKWGPLRTVSLTKDGAGLGFSLEGGKGSINGDRPLTVKKIFIGGPAEKCGEMKVGDLIVSINGVNMSTKSRTEAWNFMKKLGDGEVKISVRSALA</sequence>
<gene>
    <name evidence="3" type="ORF">Ocin01_08521</name>
</gene>
<feature type="compositionally biased region" description="Pro residues" evidence="1">
    <location>
        <begin position="126"/>
        <end position="139"/>
    </location>
</feature>
<feature type="compositionally biased region" description="Basic and acidic residues" evidence="1">
    <location>
        <begin position="691"/>
        <end position="701"/>
    </location>
</feature>
<dbReference type="Proteomes" id="UP000094527">
    <property type="component" value="Unassembled WGS sequence"/>
</dbReference>
<dbReference type="InterPro" id="IPR036034">
    <property type="entry name" value="PDZ_sf"/>
</dbReference>
<dbReference type="EMBL" id="LJIJ01000377">
    <property type="protein sequence ID" value="ODM98156.1"/>
    <property type="molecule type" value="Genomic_DNA"/>
</dbReference>
<feature type="region of interest" description="Disordered" evidence="1">
    <location>
        <begin position="576"/>
        <end position="838"/>
    </location>
</feature>
<dbReference type="SMART" id="SM00228">
    <property type="entry name" value="PDZ"/>
    <property type="match status" value="2"/>
</dbReference>
<feature type="compositionally biased region" description="Low complexity" evidence="1">
    <location>
        <begin position="975"/>
        <end position="998"/>
    </location>
</feature>
<feature type="region of interest" description="Disordered" evidence="1">
    <location>
        <begin position="968"/>
        <end position="1009"/>
    </location>
</feature>
<reference evidence="3 4" key="1">
    <citation type="journal article" date="2016" name="Genome Biol. Evol.">
        <title>Gene Family Evolution Reflects Adaptation to Soil Environmental Stressors in the Genome of the Collembolan Orchesella cincta.</title>
        <authorList>
            <person name="Faddeeva-Vakhrusheva A."/>
            <person name="Derks M.F."/>
            <person name="Anvar S.Y."/>
            <person name="Agamennone V."/>
            <person name="Suring W."/>
            <person name="Smit S."/>
            <person name="van Straalen N.M."/>
            <person name="Roelofs D."/>
        </authorList>
    </citation>
    <scope>NUCLEOTIDE SEQUENCE [LARGE SCALE GENOMIC DNA]</scope>
    <source>
        <tissue evidence="3">Mixed pool</tissue>
    </source>
</reference>
<feature type="region of interest" description="Disordered" evidence="1">
    <location>
        <begin position="53"/>
        <end position="149"/>
    </location>
</feature>
<proteinExistence type="predicted"/>
<dbReference type="CDD" id="cd06763">
    <property type="entry name" value="PDZ7_PDZD2-PDZ4_hPro-IL-16-like"/>
    <property type="match status" value="1"/>
</dbReference>
<dbReference type="STRING" id="48709.A0A1D2MYN2"/>
<feature type="region of interest" description="Disordered" evidence="1">
    <location>
        <begin position="1257"/>
        <end position="1278"/>
    </location>
</feature>
<feature type="compositionally biased region" description="Polar residues" evidence="1">
    <location>
        <begin position="1166"/>
        <end position="1175"/>
    </location>
</feature>
<feature type="compositionally biased region" description="Low complexity" evidence="1">
    <location>
        <begin position="1126"/>
        <end position="1139"/>
    </location>
</feature>
<feature type="region of interest" description="Disordered" evidence="1">
    <location>
        <begin position="925"/>
        <end position="944"/>
    </location>
</feature>
<feature type="compositionally biased region" description="Basic and acidic residues" evidence="1">
    <location>
        <begin position="999"/>
        <end position="1009"/>
    </location>
</feature>
<feature type="region of interest" description="Disordered" evidence="1">
    <location>
        <begin position="1101"/>
        <end position="1191"/>
    </location>
</feature>
<dbReference type="Gene3D" id="2.30.42.10">
    <property type="match status" value="2"/>
</dbReference>
<protein>
    <submittedName>
        <fullName evidence="3">Pro-interleukin-16</fullName>
    </submittedName>
</protein>
<feature type="domain" description="PDZ" evidence="2">
    <location>
        <begin position="1498"/>
        <end position="1573"/>
    </location>
</feature>
<dbReference type="PANTHER" id="PTHR11324">
    <property type="entry name" value="IL16-RELATED"/>
    <property type="match status" value="1"/>
</dbReference>
<feature type="compositionally biased region" description="Acidic residues" evidence="1">
    <location>
        <begin position="815"/>
        <end position="829"/>
    </location>
</feature>
<feature type="domain" description="PDZ" evidence="2">
    <location>
        <begin position="1366"/>
        <end position="1451"/>
    </location>
</feature>
<feature type="compositionally biased region" description="Low complexity" evidence="1">
    <location>
        <begin position="597"/>
        <end position="608"/>
    </location>
</feature>
<comment type="caution">
    <text evidence="3">The sequence shown here is derived from an EMBL/GenBank/DDBJ whole genome shotgun (WGS) entry which is preliminary data.</text>
</comment>
<dbReference type="SUPFAM" id="SSF50156">
    <property type="entry name" value="PDZ domain-like"/>
    <property type="match status" value="2"/>
</dbReference>
<accession>A0A1D2MYN2</accession>
<name>A0A1D2MYN2_ORCCI</name>
<dbReference type="OMA" id="CYSEQFG"/>
<feature type="compositionally biased region" description="Low complexity" evidence="1">
    <location>
        <begin position="928"/>
        <end position="938"/>
    </location>
</feature>
<evidence type="ECO:0000313" key="4">
    <source>
        <dbReference type="Proteomes" id="UP000094527"/>
    </source>
</evidence>
<dbReference type="OrthoDB" id="42382at2759"/>
<feature type="compositionally biased region" description="Polar residues" evidence="1">
    <location>
        <begin position="783"/>
        <end position="808"/>
    </location>
</feature>
<feature type="compositionally biased region" description="Polar residues" evidence="1">
    <location>
        <begin position="109"/>
        <end position="124"/>
    </location>
</feature>
<feature type="region of interest" description="Disordered" evidence="1">
    <location>
        <begin position="505"/>
        <end position="532"/>
    </location>
</feature>
<organism evidence="3 4">
    <name type="scientific">Orchesella cincta</name>
    <name type="common">Springtail</name>
    <name type="synonym">Podura cincta</name>
    <dbReference type="NCBI Taxonomy" id="48709"/>
    <lineage>
        <taxon>Eukaryota</taxon>
        <taxon>Metazoa</taxon>
        <taxon>Ecdysozoa</taxon>
        <taxon>Arthropoda</taxon>
        <taxon>Hexapoda</taxon>
        <taxon>Collembola</taxon>
        <taxon>Entomobryomorpha</taxon>
        <taxon>Entomobryoidea</taxon>
        <taxon>Orchesellidae</taxon>
        <taxon>Orchesellinae</taxon>
        <taxon>Orchesella</taxon>
    </lineage>
</organism>
<keyword evidence="4" id="KW-1185">Reference proteome</keyword>
<dbReference type="PANTHER" id="PTHR11324:SF16">
    <property type="entry name" value="PDZ DOMAIN-CONTAINING PROTEIN 2"/>
    <property type="match status" value="1"/>
</dbReference>
<feature type="compositionally biased region" description="Low complexity" evidence="1">
    <location>
        <begin position="618"/>
        <end position="633"/>
    </location>
</feature>
<feature type="compositionally biased region" description="Polar residues" evidence="1">
    <location>
        <begin position="634"/>
        <end position="649"/>
    </location>
</feature>
<feature type="compositionally biased region" description="Polar residues" evidence="1">
    <location>
        <begin position="576"/>
        <end position="586"/>
    </location>
</feature>
<feature type="compositionally biased region" description="Basic and acidic residues" evidence="1">
    <location>
        <begin position="71"/>
        <end position="92"/>
    </location>
</feature>
<evidence type="ECO:0000313" key="3">
    <source>
        <dbReference type="EMBL" id="ODM98156.1"/>
    </source>
</evidence>
<feature type="compositionally biased region" description="Low complexity" evidence="1">
    <location>
        <begin position="1176"/>
        <end position="1191"/>
    </location>
</feature>